<comment type="similarity">
    <text evidence="1">Belongs to the ComF/GntX family.</text>
</comment>
<evidence type="ECO:0000313" key="6">
    <source>
        <dbReference type="Proteomes" id="UP001281024"/>
    </source>
</evidence>
<reference evidence="3" key="2">
    <citation type="submission" date="2019-10" db="EMBL/GenBank/DDBJ databases">
        <title>Malate fermentation in French cider.</title>
        <authorList>
            <person name="Cousin F.J."/>
            <person name="Medina Fernandez S."/>
            <person name="Misery B."/>
            <person name="Laplace J.-M."/>
            <person name="Cretenet M."/>
        </authorList>
    </citation>
    <scope>NUCLEOTIDE SEQUENCE</scope>
    <source>
        <strain evidence="3">UCMA15129</strain>
    </source>
</reference>
<dbReference type="InterPro" id="IPR029057">
    <property type="entry name" value="PRTase-like"/>
</dbReference>
<evidence type="ECO:0000313" key="3">
    <source>
        <dbReference type="EMBL" id="MDV7715332.1"/>
    </source>
</evidence>
<dbReference type="PANTHER" id="PTHR47505">
    <property type="entry name" value="DNA UTILIZATION PROTEIN YHGH"/>
    <property type="match status" value="1"/>
</dbReference>
<reference evidence="4 5" key="1">
    <citation type="submission" date="2018-08" db="EMBL/GenBank/DDBJ databases">
        <authorList>
            <person name="Lorentzen P. G. S. M."/>
        </authorList>
    </citation>
    <scope>NUCLEOTIDE SEQUENCE [LARGE SCALE GENOMIC DNA]</scope>
    <source>
        <strain evidence="4 5">CRBO_1381</strain>
    </source>
</reference>
<organism evidence="3 6">
    <name type="scientific">Oenococcus oeni</name>
    <name type="common">Leuconostoc oenos</name>
    <dbReference type="NCBI Taxonomy" id="1247"/>
    <lineage>
        <taxon>Bacteria</taxon>
        <taxon>Bacillati</taxon>
        <taxon>Bacillota</taxon>
        <taxon>Bacilli</taxon>
        <taxon>Lactobacillales</taxon>
        <taxon>Lactobacillaceae</taxon>
        <taxon>Oenococcus</taxon>
    </lineage>
</organism>
<dbReference type="CDD" id="cd06223">
    <property type="entry name" value="PRTases_typeI"/>
    <property type="match status" value="1"/>
</dbReference>
<feature type="domain" description="Phosphoribosyltransferase" evidence="2">
    <location>
        <begin position="181"/>
        <end position="225"/>
    </location>
</feature>
<name>A0A483C093_OENOE</name>
<evidence type="ECO:0000313" key="4">
    <source>
        <dbReference type="EMBL" id="VDB98580.1"/>
    </source>
</evidence>
<dbReference type="Proteomes" id="UP001281024">
    <property type="component" value="Unassembled WGS sequence"/>
</dbReference>
<dbReference type="PANTHER" id="PTHR47505:SF1">
    <property type="entry name" value="DNA UTILIZATION PROTEIN YHGH"/>
    <property type="match status" value="1"/>
</dbReference>
<dbReference type="SUPFAM" id="SSF53271">
    <property type="entry name" value="PRTase-like"/>
    <property type="match status" value="1"/>
</dbReference>
<dbReference type="EMBL" id="LR031358">
    <property type="protein sequence ID" value="VDB98580.1"/>
    <property type="molecule type" value="Genomic_DNA"/>
</dbReference>
<evidence type="ECO:0000313" key="5">
    <source>
        <dbReference type="Proteomes" id="UP000294726"/>
    </source>
</evidence>
<dbReference type="Proteomes" id="UP000294726">
    <property type="component" value="Chromosome"/>
</dbReference>
<dbReference type="EMBL" id="WERV01000004">
    <property type="protein sequence ID" value="MDV7715332.1"/>
    <property type="molecule type" value="Genomic_DNA"/>
</dbReference>
<accession>A0A483C093</accession>
<dbReference type="Gene3D" id="3.40.50.2020">
    <property type="match status" value="1"/>
</dbReference>
<dbReference type="AlphaFoldDB" id="A0A483C093"/>
<protein>
    <submittedName>
        <fullName evidence="3">ComF family protein</fullName>
    </submittedName>
    <submittedName>
        <fullName evidence="4">Component of the DNA transport apparatus</fullName>
    </submittedName>
</protein>
<dbReference type="InterPro" id="IPR000836">
    <property type="entry name" value="PRTase_dom"/>
</dbReference>
<evidence type="ECO:0000259" key="2">
    <source>
        <dbReference type="Pfam" id="PF00156"/>
    </source>
</evidence>
<evidence type="ECO:0000256" key="1">
    <source>
        <dbReference type="ARBA" id="ARBA00008007"/>
    </source>
</evidence>
<dbReference type="InterPro" id="IPR051910">
    <property type="entry name" value="ComF/GntX_DNA_util-trans"/>
</dbReference>
<gene>
    <name evidence="4" type="primary">comFC</name>
    <name evidence="3" type="ORF">GA838_06120</name>
    <name evidence="4" type="ORF">OENI_1333</name>
</gene>
<proteinExistence type="inferred from homology"/>
<dbReference type="Pfam" id="PF00156">
    <property type="entry name" value="Pribosyltran"/>
    <property type="match status" value="1"/>
</dbReference>
<sequence>MFNNCLVCDNLFNSDHHFSDLIWPNFNNNPLCRECRNKIELLSGEKCEDCGRVTSEKICQDCLYWRKKFDFSLSNRSLICYNDWMKKFMHQYKFVGDYRLRLAFLEKLSDKFKSTIIKSDFVIPIPISKKTLQIRGFNQVTGLFDFAKSRMSTKILQVRPKEQLSKLNRRQRLKKENLFYLTGSSIENKSVLLLDDVYTTGTTLHQAAAVLYEAGAKKVNSITLAR</sequence>